<protein>
    <recommendedName>
        <fullName evidence="3">histidine kinase</fullName>
        <ecNumber evidence="3">2.7.13.3</ecNumber>
    </recommendedName>
</protein>
<dbReference type="SMART" id="SM00448">
    <property type="entry name" value="REC"/>
    <property type="match status" value="1"/>
</dbReference>
<keyword evidence="4 10" id="KW-0597">Phosphoprotein</keyword>
<dbReference type="PRINTS" id="PR00344">
    <property type="entry name" value="BCTRLSENSOR"/>
</dbReference>
<evidence type="ECO:0000256" key="3">
    <source>
        <dbReference type="ARBA" id="ARBA00012438"/>
    </source>
</evidence>
<keyword evidence="11" id="KW-1133">Transmembrane helix</keyword>
<evidence type="ECO:0000256" key="11">
    <source>
        <dbReference type="SAM" id="Phobius"/>
    </source>
</evidence>
<dbReference type="EMBL" id="QMFB01000004">
    <property type="protein sequence ID" value="RAV21481.1"/>
    <property type="molecule type" value="Genomic_DNA"/>
</dbReference>
<feature type="domain" description="Histidine kinase" evidence="12">
    <location>
        <begin position="460"/>
        <end position="679"/>
    </location>
</feature>
<evidence type="ECO:0000256" key="6">
    <source>
        <dbReference type="ARBA" id="ARBA00022741"/>
    </source>
</evidence>
<keyword evidence="6" id="KW-0547">Nucleotide-binding</keyword>
<feature type="transmembrane region" description="Helical" evidence="11">
    <location>
        <begin position="225"/>
        <end position="249"/>
    </location>
</feature>
<evidence type="ECO:0000256" key="9">
    <source>
        <dbReference type="ARBA" id="ARBA00023012"/>
    </source>
</evidence>
<evidence type="ECO:0000256" key="10">
    <source>
        <dbReference type="PROSITE-ProRule" id="PRU00169"/>
    </source>
</evidence>
<reference evidence="14 15" key="1">
    <citation type="journal article" date="2009" name="Int. J. Syst. Evol. Microbiol.">
        <title>Paenibacillus contaminans sp. nov., isolated from a contaminated laboratory plate.</title>
        <authorList>
            <person name="Chou J.H."/>
            <person name="Lee J.H."/>
            <person name="Lin M.C."/>
            <person name="Chang P.S."/>
            <person name="Arun A.B."/>
            <person name="Young C.C."/>
            <person name="Chen W.M."/>
        </authorList>
    </citation>
    <scope>NUCLEOTIDE SEQUENCE [LARGE SCALE GENOMIC DNA]</scope>
    <source>
        <strain evidence="14 15">CKOBP-6</strain>
    </source>
</reference>
<dbReference type="GO" id="GO:0005524">
    <property type="term" value="F:ATP binding"/>
    <property type="evidence" value="ECO:0007669"/>
    <property type="project" value="UniProtKB-KW"/>
</dbReference>
<evidence type="ECO:0000256" key="7">
    <source>
        <dbReference type="ARBA" id="ARBA00022777"/>
    </source>
</evidence>
<dbReference type="GO" id="GO:0005886">
    <property type="term" value="C:plasma membrane"/>
    <property type="evidence" value="ECO:0007669"/>
    <property type="project" value="UniProtKB-SubCell"/>
</dbReference>
<evidence type="ECO:0000256" key="8">
    <source>
        <dbReference type="ARBA" id="ARBA00022840"/>
    </source>
</evidence>
<dbReference type="InterPro" id="IPR003594">
    <property type="entry name" value="HATPase_dom"/>
</dbReference>
<dbReference type="EC" id="2.7.13.3" evidence="3"/>
<comment type="catalytic activity">
    <reaction evidence="1">
        <text>ATP + protein L-histidine = ADP + protein N-phospho-L-histidine.</text>
        <dbReference type="EC" id="2.7.13.3"/>
    </reaction>
</comment>
<evidence type="ECO:0000256" key="5">
    <source>
        <dbReference type="ARBA" id="ARBA00022679"/>
    </source>
</evidence>
<dbReference type="SMART" id="SM00387">
    <property type="entry name" value="HATPase_c"/>
    <property type="match status" value="2"/>
</dbReference>
<feature type="transmembrane region" description="Helical" evidence="11">
    <location>
        <begin position="256"/>
        <end position="273"/>
    </location>
</feature>
<dbReference type="InterPro" id="IPR036890">
    <property type="entry name" value="HATPase_C_sf"/>
</dbReference>
<dbReference type="InterPro" id="IPR010559">
    <property type="entry name" value="Sig_transdc_His_kin_internal"/>
</dbReference>
<dbReference type="InterPro" id="IPR003661">
    <property type="entry name" value="HisK_dim/P_dom"/>
</dbReference>
<dbReference type="InterPro" id="IPR011006">
    <property type="entry name" value="CheY-like_superfamily"/>
</dbReference>
<dbReference type="Pfam" id="PF00072">
    <property type="entry name" value="Response_reg"/>
    <property type="match status" value="1"/>
</dbReference>
<comment type="caution">
    <text evidence="14">The sequence shown here is derived from an EMBL/GenBank/DDBJ whole genome shotgun (WGS) entry which is preliminary data.</text>
</comment>
<dbReference type="InterPro" id="IPR005467">
    <property type="entry name" value="His_kinase_dom"/>
</dbReference>
<dbReference type="SUPFAM" id="SSF47384">
    <property type="entry name" value="Homodimeric domain of signal transducing histidine kinase"/>
    <property type="match status" value="1"/>
</dbReference>
<dbReference type="InterPro" id="IPR001789">
    <property type="entry name" value="Sig_transdc_resp-reg_receiver"/>
</dbReference>
<dbReference type="PANTHER" id="PTHR43547:SF2">
    <property type="entry name" value="HYBRID SIGNAL TRANSDUCTION HISTIDINE KINASE C"/>
    <property type="match status" value="1"/>
</dbReference>
<dbReference type="SMART" id="SM00388">
    <property type="entry name" value="HisKA"/>
    <property type="match status" value="1"/>
</dbReference>
<keyword evidence="11" id="KW-0812">Transmembrane</keyword>
<dbReference type="SUPFAM" id="SSF55874">
    <property type="entry name" value="ATPase domain of HSP90 chaperone/DNA topoisomerase II/histidine kinase"/>
    <property type="match status" value="2"/>
</dbReference>
<evidence type="ECO:0000313" key="15">
    <source>
        <dbReference type="Proteomes" id="UP000250369"/>
    </source>
</evidence>
<dbReference type="Pfam" id="PF00512">
    <property type="entry name" value="HisKA"/>
    <property type="match status" value="1"/>
</dbReference>
<evidence type="ECO:0000259" key="12">
    <source>
        <dbReference type="PROSITE" id="PS50109"/>
    </source>
</evidence>
<evidence type="ECO:0000256" key="1">
    <source>
        <dbReference type="ARBA" id="ARBA00000085"/>
    </source>
</evidence>
<gene>
    <name evidence="14" type="ORF">DQG23_09395</name>
</gene>
<feature type="domain" description="Response regulatory" evidence="13">
    <location>
        <begin position="717"/>
        <end position="833"/>
    </location>
</feature>
<feature type="modified residue" description="4-aspartylphosphate" evidence="10">
    <location>
        <position position="766"/>
    </location>
</feature>
<comment type="subcellular location">
    <subcellularLocation>
        <location evidence="2">Cell membrane</location>
        <topology evidence="2">Multi-pass membrane protein</topology>
    </subcellularLocation>
</comment>
<evidence type="ECO:0000256" key="4">
    <source>
        <dbReference type="ARBA" id="ARBA00022553"/>
    </source>
</evidence>
<dbReference type="Pfam" id="PF02518">
    <property type="entry name" value="HATPase_c"/>
    <property type="match status" value="2"/>
</dbReference>
<dbReference type="InterPro" id="IPR008979">
    <property type="entry name" value="Galactose-bd-like_sf"/>
</dbReference>
<feature type="transmembrane region" description="Helical" evidence="11">
    <location>
        <begin position="21"/>
        <end position="41"/>
    </location>
</feature>
<evidence type="ECO:0000259" key="13">
    <source>
        <dbReference type="PROSITE" id="PS50110"/>
    </source>
</evidence>
<dbReference type="Pfam" id="PF06580">
    <property type="entry name" value="His_kinase"/>
    <property type="match status" value="1"/>
</dbReference>
<dbReference type="SUPFAM" id="SSF49785">
    <property type="entry name" value="Galactose-binding domain-like"/>
    <property type="match status" value="1"/>
</dbReference>
<keyword evidence="15" id="KW-1185">Reference proteome</keyword>
<dbReference type="InterPro" id="IPR036097">
    <property type="entry name" value="HisK_dim/P_sf"/>
</dbReference>
<dbReference type="Proteomes" id="UP000250369">
    <property type="component" value="Unassembled WGS sequence"/>
</dbReference>
<feature type="domain" description="Histidine kinase" evidence="12">
    <location>
        <begin position="945"/>
        <end position="1044"/>
    </location>
</feature>
<feature type="transmembrane region" description="Helical" evidence="11">
    <location>
        <begin position="384"/>
        <end position="404"/>
    </location>
</feature>
<keyword evidence="8" id="KW-0067">ATP-binding</keyword>
<dbReference type="SUPFAM" id="SSF52172">
    <property type="entry name" value="CheY-like"/>
    <property type="match status" value="1"/>
</dbReference>
<dbReference type="Gene3D" id="3.30.565.10">
    <property type="entry name" value="Histidine kinase-like ATPase, C-terminal domain"/>
    <property type="match status" value="2"/>
</dbReference>
<dbReference type="CDD" id="cd17574">
    <property type="entry name" value="REC_OmpR"/>
    <property type="match status" value="1"/>
</dbReference>
<dbReference type="Gene3D" id="1.10.287.130">
    <property type="match status" value="1"/>
</dbReference>
<evidence type="ECO:0000313" key="14">
    <source>
        <dbReference type="EMBL" id="RAV21481.1"/>
    </source>
</evidence>
<dbReference type="PROSITE" id="PS50109">
    <property type="entry name" value="HIS_KIN"/>
    <property type="match status" value="2"/>
</dbReference>
<accession>A0A329MNF1</accession>
<dbReference type="InterPro" id="IPR004358">
    <property type="entry name" value="Sig_transdc_His_kin-like_C"/>
</dbReference>
<proteinExistence type="predicted"/>
<keyword evidence="5" id="KW-0808">Transferase</keyword>
<keyword evidence="11" id="KW-0472">Membrane</keyword>
<dbReference type="AlphaFoldDB" id="A0A329MNF1"/>
<feature type="transmembrane region" description="Helical" evidence="11">
    <location>
        <begin position="323"/>
        <end position="341"/>
    </location>
</feature>
<dbReference type="Gene3D" id="3.40.50.2300">
    <property type="match status" value="1"/>
</dbReference>
<name>A0A329MNF1_9BACL</name>
<dbReference type="Gene3D" id="2.60.120.260">
    <property type="entry name" value="Galactose-binding domain-like"/>
    <property type="match status" value="1"/>
</dbReference>
<dbReference type="FunFam" id="3.30.565.10:FF:000006">
    <property type="entry name" value="Sensor histidine kinase WalK"/>
    <property type="match status" value="1"/>
</dbReference>
<feature type="transmembrane region" description="Helical" evidence="11">
    <location>
        <begin position="293"/>
        <end position="311"/>
    </location>
</feature>
<dbReference type="CDD" id="cd00082">
    <property type="entry name" value="HisKA"/>
    <property type="match status" value="1"/>
</dbReference>
<organism evidence="14 15">
    <name type="scientific">Paenibacillus contaminans</name>
    <dbReference type="NCBI Taxonomy" id="450362"/>
    <lineage>
        <taxon>Bacteria</taxon>
        <taxon>Bacillati</taxon>
        <taxon>Bacillota</taxon>
        <taxon>Bacilli</taxon>
        <taxon>Bacillales</taxon>
        <taxon>Paenibacillaceae</taxon>
        <taxon>Paenibacillus</taxon>
    </lineage>
</organism>
<dbReference type="PANTHER" id="PTHR43547">
    <property type="entry name" value="TWO-COMPONENT HISTIDINE KINASE"/>
    <property type="match status" value="1"/>
</dbReference>
<keyword evidence="7 14" id="KW-0418">Kinase</keyword>
<dbReference type="GO" id="GO:0000155">
    <property type="term" value="F:phosphorelay sensor kinase activity"/>
    <property type="evidence" value="ECO:0007669"/>
    <property type="project" value="InterPro"/>
</dbReference>
<feature type="transmembrane region" description="Helical" evidence="11">
    <location>
        <begin position="353"/>
        <end position="372"/>
    </location>
</feature>
<keyword evidence="9" id="KW-0902">Two-component regulatory system</keyword>
<dbReference type="PROSITE" id="PS50110">
    <property type="entry name" value="RESPONSE_REGULATORY"/>
    <property type="match status" value="1"/>
</dbReference>
<evidence type="ECO:0000256" key="2">
    <source>
        <dbReference type="ARBA" id="ARBA00004651"/>
    </source>
</evidence>
<sequence>MLEWRAAMRSLNLRQGIRFGYRAAGVALVPLISFVLLIALYQFTVPDREAPTARQGDLDLSRWDFSQRSFIALNGEWSFYPNALLTPDDFRNGGTSVTSSYTAHIPNAWYGSVPVDKASQTKYGTYRLTVKLPVPGSRYGFRISNVNSSHRFYVNGLLLGNGGNPATAANQDYKAGNKPYSTFAWGQGPEMEIILQVANFTLSNGGGFEDLYFGSQADILRLDRILFAFEFFGLFILLLFGGYHLSIYVMRLKDKAYLYSGLYFLTLMVLVVLDGDKLVLQLVPGISNEMYHKMYNLGGFSNIAVLGIFLYHLEGKLLTRRHLALLLSPIALYLGAVLTLPYEVYSKVANWPWNYVTLVVAFYLYRAVRLVLKKDGQLKQKEAILVVGMLISVTMILLVGFLYSLGMVQTDMGRRMAFLAVIMFMNTLLALRLTSATEQNEKLTEQLLVHDKLKDEFLANTSHELKTPLHGIQNIASYLLDGKAGMLSDRQRTELSLIHDTSTKLSALVGDLVDVVRLKHGDLLLERSAVDLRVASETAFQVLEFELTGKDVRLENRIPPGTIAAADENRVRQVLYNLIHNAMKHTKKGRIEISAASEEDLLVVSVEDTGVGIPPESHEAIFGYFEQANQVMPNDGFTGMGLGLYISRKLIERMGGRIYVERSEPGQGTRMTFTLPAAQVGNAEMTGPLMLSAASGSRLASTSHMQLDVVDPMREITVLVVDDEASNVRILLNLLREEYNVLTAFSAKEALCKLEAYPRVDLMIVDVMMPEISGIDLCRTVRETRSVLELPVLFATVKDSLYDIELCFGAGGNDFIAKPFDSRTLAARVRTLLSMKTSMDQAMRNEIAFLQAQIKPHFLYNAISSIVSFCYTDGKKAAYLLSMLSRYLRTVFQTELHTSYVSLGVEMDLIRAYVEIEKARFGDRLSFKLQQDFGLDSVLIPFFTIQPFVENAIRHGIFEKDGVGTVTLSITDGNGYVRFEIADDGVGMADDVLYQLNAGERPEGSGIGMTNVRKRLMSLPGASVSIDSALEKGTRVVVYLPKRETAKTAG</sequence>